<dbReference type="RefSeq" id="WP_216469067.1">
    <property type="nucleotide sequence ID" value="NZ_JAHLQI010000001.1"/>
</dbReference>
<accession>A0ABS6ERK4</accession>
<gene>
    <name evidence="9 13" type="primary">secD</name>
    <name evidence="13" type="ORF">KQI75_02325</name>
</gene>
<keyword evidence="6 9" id="KW-1133">Transmembrane helix</keyword>
<dbReference type="InterPro" id="IPR054384">
    <property type="entry name" value="SecDF_P1_head"/>
</dbReference>
<evidence type="ECO:0000256" key="8">
    <source>
        <dbReference type="ARBA" id="ARBA00023136"/>
    </source>
</evidence>
<comment type="subcellular location">
    <subcellularLocation>
        <location evidence="1 9">Cell membrane</location>
        <topology evidence="1 9">Multi-pass membrane protein</topology>
    </subcellularLocation>
</comment>
<protein>
    <recommendedName>
        <fullName evidence="9">Protein translocase subunit SecD</fullName>
    </recommendedName>
</protein>
<name>A0ABS6ERK4_9FIRM</name>
<evidence type="ECO:0000313" key="14">
    <source>
        <dbReference type="Proteomes" id="UP000783588"/>
    </source>
</evidence>
<evidence type="ECO:0000256" key="7">
    <source>
        <dbReference type="ARBA" id="ARBA00023010"/>
    </source>
</evidence>
<keyword evidence="5 9" id="KW-0653">Protein transport</keyword>
<evidence type="ECO:0000256" key="2">
    <source>
        <dbReference type="ARBA" id="ARBA00022448"/>
    </source>
</evidence>
<dbReference type="PANTHER" id="PTHR30081:SF1">
    <property type="entry name" value="PROTEIN TRANSLOCASE SUBUNIT SECD"/>
    <property type="match status" value="1"/>
</dbReference>
<keyword evidence="2 9" id="KW-0813">Transport</keyword>
<evidence type="ECO:0000256" key="9">
    <source>
        <dbReference type="HAMAP-Rule" id="MF_01463"/>
    </source>
</evidence>
<evidence type="ECO:0000313" key="13">
    <source>
        <dbReference type="EMBL" id="MBU5489474.1"/>
    </source>
</evidence>
<evidence type="ECO:0000259" key="12">
    <source>
        <dbReference type="Pfam" id="PF22599"/>
    </source>
</evidence>
<comment type="subunit">
    <text evidence="9">Forms a complex with SecF. Part of the essential Sec protein translocation apparatus which comprises SecA, SecYEG and auxiliary proteins SecDF. Other proteins may also be involved.</text>
</comment>
<dbReference type="InterPro" id="IPR048631">
    <property type="entry name" value="SecD_1st"/>
</dbReference>
<dbReference type="Proteomes" id="UP000783588">
    <property type="component" value="Unassembled WGS sequence"/>
</dbReference>
<feature type="domain" description="Protein export membrane protein SecD/SecF C-terminal" evidence="10">
    <location>
        <begin position="246"/>
        <end position="416"/>
    </location>
</feature>
<dbReference type="PANTHER" id="PTHR30081">
    <property type="entry name" value="PROTEIN-EXPORT MEMBRANE PROTEIN SEC"/>
    <property type="match status" value="1"/>
</dbReference>
<evidence type="ECO:0000256" key="4">
    <source>
        <dbReference type="ARBA" id="ARBA00022692"/>
    </source>
</evidence>
<feature type="transmembrane region" description="Helical" evidence="9">
    <location>
        <begin position="263"/>
        <end position="284"/>
    </location>
</feature>
<dbReference type="InterPro" id="IPR048634">
    <property type="entry name" value="SecD_SecF_C"/>
</dbReference>
<comment type="similarity">
    <text evidence="9">Belongs to the SecD/SecF family. SecD subfamily.</text>
</comment>
<keyword evidence="14" id="KW-1185">Reference proteome</keyword>
<dbReference type="InterPro" id="IPR022813">
    <property type="entry name" value="SecD/SecF_arch_bac"/>
</dbReference>
<evidence type="ECO:0000256" key="3">
    <source>
        <dbReference type="ARBA" id="ARBA00022475"/>
    </source>
</evidence>
<reference evidence="13 14" key="1">
    <citation type="submission" date="2021-06" db="EMBL/GenBank/DDBJ databases">
        <authorList>
            <person name="Sun Q."/>
            <person name="Li D."/>
        </authorList>
    </citation>
    <scope>NUCLEOTIDE SEQUENCE [LARGE SCALE GENOMIC DNA]</scope>
    <source>
        <strain evidence="13 14">MSJd-7</strain>
    </source>
</reference>
<dbReference type="EMBL" id="JAHLQI010000001">
    <property type="protein sequence ID" value="MBU5489474.1"/>
    <property type="molecule type" value="Genomic_DNA"/>
</dbReference>
<dbReference type="HAMAP" id="MF_01463_B">
    <property type="entry name" value="SecD_B"/>
    <property type="match status" value="1"/>
</dbReference>
<evidence type="ECO:0000259" key="10">
    <source>
        <dbReference type="Pfam" id="PF02355"/>
    </source>
</evidence>
<evidence type="ECO:0000259" key="11">
    <source>
        <dbReference type="Pfam" id="PF21760"/>
    </source>
</evidence>
<evidence type="ECO:0000256" key="5">
    <source>
        <dbReference type="ARBA" id="ARBA00022927"/>
    </source>
</evidence>
<feature type="transmembrane region" description="Helical" evidence="9">
    <location>
        <begin position="359"/>
        <end position="384"/>
    </location>
</feature>
<dbReference type="NCBIfam" id="TIGR01129">
    <property type="entry name" value="secD"/>
    <property type="match status" value="1"/>
</dbReference>
<comment type="caution">
    <text evidence="9">Lacks conserved residue(s) required for the propagation of feature annotation.</text>
</comment>
<feature type="transmembrane region" description="Helical" evidence="9">
    <location>
        <begin position="390"/>
        <end position="414"/>
    </location>
</feature>
<feature type="transmembrane region" description="Helical" evidence="9">
    <location>
        <begin position="291"/>
        <end position="311"/>
    </location>
</feature>
<dbReference type="Pfam" id="PF22599">
    <property type="entry name" value="SecDF_P1_head"/>
    <property type="match status" value="1"/>
</dbReference>
<dbReference type="Pfam" id="PF21760">
    <property type="entry name" value="SecD_1st"/>
    <property type="match status" value="1"/>
</dbReference>
<keyword evidence="7 9" id="KW-0811">Translocation</keyword>
<feature type="domain" description="Protein translocase subunit SecDF P1" evidence="11">
    <location>
        <begin position="76"/>
        <end position="131"/>
    </location>
</feature>
<keyword evidence="3 9" id="KW-1003">Cell membrane</keyword>
<feature type="transmembrane region" description="Helical" evidence="9">
    <location>
        <begin position="317"/>
        <end position="338"/>
    </location>
</feature>
<proteinExistence type="inferred from homology"/>
<sequence length="438" mass="46290">MKKSILSFVAVLAVIALLSCTAAFGLNVGPLSIASVMDEEDGIRRGLDLVGGSSITFEAILKDDYNKDNLSSDMASVQAMLQKRLDSLGYTEATVELVGDNRVTVDIPSINNPEEAVSVLGATAQLTFEDAAGNVILDGSGIKSATSGYGQISQSSMANEHYVQVTFTSEAQEKWTEATKAAANAEKGKNYIAIKMDDEVLSQPSVSSEYAQTGITGDSCVISGSFTADSAKTLAEQINIGQLPFSLEEVSMSSVGPQLGEKALSTSVMAGGIGVLLVMLFMILVYRLPGFVASIALVFYTALDLVILSVARVNLSLPGIAGIILSIGMAVDANVIIFERLKDELKNGKTIRGAIDAGFHRAFSAILDSNVTTLIAAVVLYFMGTGTVKGFAITLGIGVVLSMFTAITVTKFLLQRMADFHVTNPKWYGVKKDTKGEV</sequence>
<keyword evidence="8 9" id="KW-0472">Membrane</keyword>
<feature type="domain" description="SecDF P1 head subdomain" evidence="12">
    <location>
        <begin position="134"/>
        <end position="244"/>
    </location>
</feature>
<comment type="function">
    <text evidence="9">Part of the Sec protein translocase complex. Interacts with the SecYEG preprotein conducting channel. SecDF uses the proton motive force (PMF) to complete protein translocation after the ATP-dependent function of SecA.</text>
</comment>
<dbReference type="Pfam" id="PF02355">
    <property type="entry name" value="SecD_SecF_C"/>
    <property type="match status" value="1"/>
</dbReference>
<dbReference type="PROSITE" id="PS51257">
    <property type="entry name" value="PROKAR_LIPOPROTEIN"/>
    <property type="match status" value="1"/>
</dbReference>
<dbReference type="InterPro" id="IPR005791">
    <property type="entry name" value="SecD"/>
</dbReference>
<keyword evidence="4 9" id="KW-0812">Transmembrane</keyword>
<dbReference type="InterPro" id="IPR055344">
    <property type="entry name" value="SecD_SecF_C_bact"/>
</dbReference>
<organism evidence="13 14">
    <name type="scientific">Butyricicoccus intestinisimiae</name>
    <dbReference type="NCBI Taxonomy" id="2841509"/>
    <lineage>
        <taxon>Bacteria</taxon>
        <taxon>Bacillati</taxon>
        <taxon>Bacillota</taxon>
        <taxon>Clostridia</taxon>
        <taxon>Eubacteriales</taxon>
        <taxon>Butyricicoccaceae</taxon>
        <taxon>Butyricicoccus</taxon>
    </lineage>
</organism>
<evidence type="ECO:0000256" key="6">
    <source>
        <dbReference type="ARBA" id="ARBA00022989"/>
    </source>
</evidence>
<comment type="caution">
    <text evidence="13">The sequence shown here is derived from an EMBL/GenBank/DDBJ whole genome shotgun (WGS) entry which is preliminary data.</text>
</comment>
<dbReference type="NCBIfam" id="TIGR00916">
    <property type="entry name" value="2A0604s01"/>
    <property type="match status" value="1"/>
</dbReference>
<evidence type="ECO:0000256" key="1">
    <source>
        <dbReference type="ARBA" id="ARBA00004651"/>
    </source>
</evidence>